<dbReference type="Proteomes" id="UP000692954">
    <property type="component" value="Unassembled WGS sequence"/>
</dbReference>
<proteinExistence type="predicted"/>
<comment type="caution">
    <text evidence="1">The sequence shown here is derived from an EMBL/GenBank/DDBJ whole genome shotgun (WGS) entry which is preliminary data.</text>
</comment>
<dbReference type="OrthoDB" id="309746at2759"/>
<name>A0A8S1Q3E9_9CILI</name>
<protein>
    <submittedName>
        <fullName evidence="1">Uncharacterized protein</fullName>
    </submittedName>
</protein>
<evidence type="ECO:0000313" key="1">
    <source>
        <dbReference type="EMBL" id="CAD8109463.1"/>
    </source>
</evidence>
<reference evidence="1" key="1">
    <citation type="submission" date="2021-01" db="EMBL/GenBank/DDBJ databases">
        <authorList>
            <consortium name="Genoscope - CEA"/>
            <person name="William W."/>
        </authorList>
    </citation>
    <scope>NUCLEOTIDE SEQUENCE</scope>
</reference>
<evidence type="ECO:0000313" key="2">
    <source>
        <dbReference type="Proteomes" id="UP000692954"/>
    </source>
</evidence>
<organism evidence="1 2">
    <name type="scientific">Paramecium sonneborni</name>
    <dbReference type="NCBI Taxonomy" id="65129"/>
    <lineage>
        <taxon>Eukaryota</taxon>
        <taxon>Sar</taxon>
        <taxon>Alveolata</taxon>
        <taxon>Ciliophora</taxon>
        <taxon>Intramacronucleata</taxon>
        <taxon>Oligohymenophorea</taxon>
        <taxon>Peniculida</taxon>
        <taxon>Parameciidae</taxon>
        <taxon>Paramecium</taxon>
    </lineage>
</organism>
<dbReference type="EMBL" id="CAJJDN010000093">
    <property type="protein sequence ID" value="CAD8109463.1"/>
    <property type="molecule type" value="Genomic_DNA"/>
</dbReference>
<accession>A0A8S1Q3E9</accession>
<gene>
    <name evidence="1" type="ORF">PSON_ATCC_30995.1.T0930187</name>
</gene>
<sequence length="235" mass="28411">MATTSYFSFTNDERKMISKMLQLSSNQYAYLEKELDSLLDSCKMCEDHQLPYKFYNDQKFFCPKCLDQEKPKNFHYIEENDQDLINKLEQQLKQYENFKIPQIDFETKTNLVRSQQLQANESIDYGKINKEYMIKNQNNLNNYNSCVLKREQNQNYSEPEEIGNMQQLKETLQKRRKFLEVQEFISHIQIENNRRAHDEMHNTDVFMRPTFQWEQQQDNTEAFTQILKQFLGGQQ</sequence>
<dbReference type="AlphaFoldDB" id="A0A8S1Q3E9"/>
<keyword evidence="2" id="KW-1185">Reference proteome</keyword>